<evidence type="ECO:0000256" key="3">
    <source>
        <dbReference type="SAM" id="SignalP"/>
    </source>
</evidence>
<feature type="region of interest" description="Disordered" evidence="2">
    <location>
        <begin position="193"/>
        <end position="235"/>
    </location>
</feature>
<dbReference type="EMBL" id="CADEBC010000088">
    <property type="protein sequence ID" value="CAB3222496.1"/>
    <property type="molecule type" value="Genomic_DNA"/>
</dbReference>
<organism evidence="4 5">
    <name type="scientific">Arctia plantaginis</name>
    <name type="common">Wood tiger moth</name>
    <name type="synonym">Phalaena plantaginis</name>
    <dbReference type="NCBI Taxonomy" id="874455"/>
    <lineage>
        <taxon>Eukaryota</taxon>
        <taxon>Metazoa</taxon>
        <taxon>Ecdysozoa</taxon>
        <taxon>Arthropoda</taxon>
        <taxon>Hexapoda</taxon>
        <taxon>Insecta</taxon>
        <taxon>Pterygota</taxon>
        <taxon>Neoptera</taxon>
        <taxon>Endopterygota</taxon>
        <taxon>Lepidoptera</taxon>
        <taxon>Glossata</taxon>
        <taxon>Ditrysia</taxon>
        <taxon>Noctuoidea</taxon>
        <taxon>Erebidae</taxon>
        <taxon>Arctiinae</taxon>
        <taxon>Arctia</taxon>
    </lineage>
</organism>
<evidence type="ECO:0000256" key="2">
    <source>
        <dbReference type="SAM" id="MobiDB-lite"/>
    </source>
</evidence>
<feature type="chain" id="PRO_5035813263" evidence="3">
    <location>
        <begin position="19"/>
        <end position="435"/>
    </location>
</feature>
<feature type="region of interest" description="Disordered" evidence="2">
    <location>
        <begin position="102"/>
        <end position="121"/>
    </location>
</feature>
<evidence type="ECO:0000313" key="4">
    <source>
        <dbReference type="EMBL" id="CAB3222496.1"/>
    </source>
</evidence>
<protein>
    <submittedName>
        <fullName evidence="4">Uncharacterized protein</fullName>
    </submittedName>
</protein>
<dbReference type="PANTHER" id="PTHR18911">
    <property type="entry name" value="CTCL TUMOR ANTIGEN HD-CL-01"/>
    <property type="match status" value="1"/>
</dbReference>
<dbReference type="InterPro" id="IPR038830">
    <property type="entry name" value="CCDC186"/>
</dbReference>
<reference evidence="4 5" key="1">
    <citation type="submission" date="2020-04" db="EMBL/GenBank/DDBJ databases">
        <authorList>
            <person name="Wallbank WR R."/>
            <person name="Pardo Diaz C."/>
            <person name="Kozak K."/>
            <person name="Martin S."/>
            <person name="Jiggins C."/>
            <person name="Moest M."/>
            <person name="Warren A I."/>
            <person name="Byers J.R.P. K."/>
            <person name="Montejo-Kovacevich G."/>
            <person name="Yen C E."/>
        </authorList>
    </citation>
    <scope>NUCLEOTIDE SEQUENCE [LARGE SCALE GENOMIC DNA]</scope>
</reference>
<dbReference type="OrthoDB" id="5583482at2759"/>
<dbReference type="PANTHER" id="PTHR18911:SF5">
    <property type="entry name" value="COILED-COIL DOMAIN-CONTAINING PROTEIN 186"/>
    <property type="match status" value="1"/>
</dbReference>
<evidence type="ECO:0000256" key="1">
    <source>
        <dbReference type="SAM" id="Coils"/>
    </source>
</evidence>
<dbReference type="GO" id="GO:0031267">
    <property type="term" value="F:small GTPase binding"/>
    <property type="evidence" value="ECO:0007669"/>
    <property type="project" value="TreeGrafter"/>
</dbReference>
<feature type="signal peptide" evidence="3">
    <location>
        <begin position="1"/>
        <end position="18"/>
    </location>
</feature>
<keyword evidence="5" id="KW-1185">Reference proteome</keyword>
<dbReference type="AlphaFoldDB" id="A0A8S0YT04"/>
<keyword evidence="3" id="KW-0732">Signal</keyword>
<name>A0A8S0YT04_ARCPL</name>
<gene>
    <name evidence="4" type="ORF">APLA_LOCUS1113</name>
</gene>
<comment type="caution">
    <text evidence="4">The sequence shown here is derived from an EMBL/GenBank/DDBJ whole genome shotgun (WGS) entry which is preliminary data.</text>
</comment>
<sequence>MRVFVFFYCVLCWGVSWRGPVGGPAGADERIVRAAPGGAAGRGACEPRRSTRGSSPELAGRAPLRHALAALPQAAGRLRARGDPRDSPSPVRIYWKGGSRRARRWPRAGPPAAAASPPRPGRPKVVTLALFVYTGGARGEARLLRHALAALPQAALASERRDDHKVAPHSHCSYILEELAARRACCATRWPRCRRPRSPPSAGTTTRSSRRGAPAAPRAGRAAAGRARLRAPGRPQGSSTLALFVYTGGARGEARLLRHALAALPQAALASERRDDHKEAPHSHCFVYTGGARGEARLLRHALAALPQAALASERRDDHKVAPTLALFVYTGGARGEARLLRHALAALPQAALASERRDDHKKEIARLGGGAMAAVWGGDPDGMTAELSLEMNKRLQAVLEDTLLKNITLKENMDTLGAEISRLKEQLKTQNETK</sequence>
<dbReference type="GO" id="GO:0005802">
    <property type="term" value="C:trans-Golgi network"/>
    <property type="evidence" value="ECO:0007669"/>
    <property type="project" value="TreeGrafter"/>
</dbReference>
<feature type="region of interest" description="Disordered" evidence="2">
    <location>
        <begin position="37"/>
        <end position="59"/>
    </location>
</feature>
<dbReference type="Proteomes" id="UP000494106">
    <property type="component" value="Unassembled WGS sequence"/>
</dbReference>
<keyword evidence="1" id="KW-0175">Coiled coil</keyword>
<accession>A0A8S0YT04</accession>
<evidence type="ECO:0000313" key="5">
    <source>
        <dbReference type="Proteomes" id="UP000494106"/>
    </source>
</evidence>
<dbReference type="GO" id="GO:0099518">
    <property type="term" value="P:vesicle cytoskeletal trafficking"/>
    <property type="evidence" value="ECO:0007669"/>
    <property type="project" value="TreeGrafter"/>
</dbReference>
<feature type="coiled-coil region" evidence="1">
    <location>
        <begin position="407"/>
        <end position="434"/>
    </location>
</feature>
<proteinExistence type="predicted"/>
<feature type="compositionally biased region" description="Low complexity" evidence="2">
    <location>
        <begin position="200"/>
        <end position="235"/>
    </location>
</feature>